<proteinExistence type="predicted"/>
<evidence type="ECO:0000313" key="3">
    <source>
        <dbReference type="Proteomes" id="UP000321570"/>
    </source>
</evidence>
<keyword evidence="1" id="KW-0812">Transmembrane</keyword>
<keyword evidence="1" id="KW-1133">Transmembrane helix</keyword>
<evidence type="ECO:0000256" key="1">
    <source>
        <dbReference type="SAM" id="Phobius"/>
    </source>
</evidence>
<dbReference type="EMBL" id="CABIJS010000033">
    <property type="protein sequence ID" value="VUZ40274.1"/>
    <property type="molecule type" value="Genomic_DNA"/>
</dbReference>
<organism evidence="2 3">
    <name type="scientific">Hymenolepis diminuta</name>
    <name type="common">Rat tapeworm</name>
    <dbReference type="NCBI Taxonomy" id="6216"/>
    <lineage>
        <taxon>Eukaryota</taxon>
        <taxon>Metazoa</taxon>
        <taxon>Spiralia</taxon>
        <taxon>Lophotrochozoa</taxon>
        <taxon>Platyhelminthes</taxon>
        <taxon>Cestoda</taxon>
        <taxon>Eucestoda</taxon>
        <taxon>Cyclophyllidea</taxon>
        <taxon>Hymenolepididae</taxon>
        <taxon>Hymenolepis</taxon>
    </lineage>
</organism>
<gene>
    <name evidence="2" type="ORF">WMSIL1_LOCUS1476</name>
</gene>
<reference evidence="2 3" key="1">
    <citation type="submission" date="2019-07" db="EMBL/GenBank/DDBJ databases">
        <authorList>
            <person name="Jastrzebski P J."/>
            <person name="Paukszto L."/>
            <person name="Jastrzebski P J."/>
        </authorList>
    </citation>
    <scope>NUCLEOTIDE SEQUENCE [LARGE SCALE GENOMIC DNA]</scope>
    <source>
        <strain evidence="2 3">WMS-il1</strain>
    </source>
</reference>
<dbReference type="AlphaFoldDB" id="A0A564Y129"/>
<keyword evidence="3" id="KW-1185">Reference proteome</keyword>
<dbReference type="Proteomes" id="UP000321570">
    <property type="component" value="Unassembled WGS sequence"/>
</dbReference>
<protein>
    <submittedName>
        <fullName evidence="2">Uncharacterized protein</fullName>
    </submittedName>
</protein>
<evidence type="ECO:0000313" key="2">
    <source>
        <dbReference type="EMBL" id="VUZ40274.1"/>
    </source>
</evidence>
<accession>A0A564Y129</accession>
<feature type="transmembrane region" description="Helical" evidence="1">
    <location>
        <begin position="44"/>
        <end position="65"/>
    </location>
</feature>
<sequence>MDRIKSRITCKFHYIEDRGQSLADSAFTCIISISWYTWYTFSSLALSISLVVVDLSLSLELRFILVYSQFCILDPATVAGGY</sequence>
<name>A0A564Y129_HYMDI</name>
<keyword evidence="1" id="KW-0472">Membrane</keyword>